<reference evidence="1 2" key="1">
    <citation type="submission" date="2019-03" db="EMBL/GenBank/DDBJ databases">
        <title>Rhodosporidium diobovatum UCD-FST 08-225 genome sequencing, assembly, and annotation.</title>
        <authorList>
            <person name="Fakankun I.U."/>
            <person name="Fristensky B."/>
            <person name="Levin D.B."/>
        </authorList>
    </citation>
    <scope>NUCLEOTIDE SEQUENCE [LARGE SCALE GENOMIC DNA]</scope>
    <source>
        <strain evidence="1 2">UCD-FST 08-225</strain>
    </source>
</reference>
<dbReference type="EMBL" id="SOZI01000223">
    <property type="protein sequence ID" value="TNY17252.1"/>
    <property type="molecule type" value="Genomic_DNA"/>
</dbReference>
<dbReference type="OrthoDB" id="2524470at2759"/>
<evidence type="ECO:0008006" key="3">
    <source>
        <dbReference type="Google" id="ProtNLM"/>
    </source>
</evidence>
<keyword evidence="2" id="KW-1185">Reference proteome</keyword>
<organism evidence="1 2">
    <name type="scientific">Rhodotorula diobovata</name>
    <dbReference type="NCBI Taxonomy" id="5288"/>
    <lineage>
        <taxon>Eukaryota</taxon>
        <taxon>Fungi</taxon>
        <taxon>Dikarya</taxon>
        <taxon>Basidiomycota</taxon>
        <taxon>Pucciniomycotina</taxon>
        <taxon>Microbotryomycetes</taxon>
        <taxon>Sporidiobolales</taxon>
        <taxon>Sporidiobolaceae</taxon>
        <taxon>Rhodotorula</taxon>
    </lineage>
</organism>
<accession>A0A5C5FLW2</accession>
<dbReference type="Proteomes" id="UP000311382">
    <property type="component" value="Unassembled WGS sequence"/>
</dbReference>
<dbReference type="AlphaFoldDB" id="A0A5C5FLW2"/>
<proteinExistence type="predicted"/>
<evidence type="ECO:0000313" key="1">
    <source>
        <dbReference type="EMBL" id="TNY17252.1"/>
    </source>
</evidence>
<comment type="caution">
    <text evidence="1">The sequence shown here is derived from an EMBL/GenBank/DDBJ whole genome shotgun (WGS) entry which is preliminary data.</text>
</comment>
<protein>
    <recommendedName>
        <fullName evidence="3">F-box domain-containing protein</fullName>
    </recommendedName>
</protein>
<sequence>MDDLDLRNERYEFLFTVLSCAAPSTLALSRVDYGTPSQPEDGGSFASVRQLELGGGLTLSDEDNLEGFCAFISRFPSLSRLVLSDFSFRGDVQRNLVSDIFALPPATFGLRYPAFVAFVVFLRSTPVLYFEYRPEPASHVLRLTRARLADDFEAEGARVLR</sequence>
<name>A0A5C5FLW2_9BASI</name>
<evidence type="ECO:0000313" key="2">
    <source>
        <dbReference type="Proteomes" id="UP000311382"/>
    </source>
</evidence>
<gene>
    <name evidence="1" type="ORF">DMC30DRAFT_132178</name>
</gene>